<sequence length="538" mass="59249">MLIRHRVYFISAGLIAVLVAIGATAPNRFRDVAEATLDTLGHYFGWFYLISTFVFVIFLLGLAMSRYGKIRLGPQDCKPDYGVFSWLSMLLSAGFGVGLVFYGMAEPIQHLTEPPHGLAEPGSTAAANLAMQYSFFHWGVSQWAAFSLVGLIIAFFQFRKDRPGLVSTMVEPVTKNLPKRQLISDSLDVLAVLATVMGVATSLGLGVLQMNGGLETVFGWPDNLWSKVAILGAMFLCYMASSYSGLDKGIRVLSNLNMGLCLGFMGYMLFAGPTVLILDNFVNGLGNYLGNFINMALNIPPFEKSDWMNRFTLFYWAWVIAWSPFVGTFVARISRGRTITEYVLGVLLVPPLLACAWIAVFGTTALDLQLNGGVDLAGAVSDNVASGLFMMYEVLPHSTFLSAITMVILFVFLVTSADSASYIVSQMTDHGSLNPPLYKRLTWGVLISAICITLIVASGLRGLQSASLVAALPFAVVLFLMMGVLMWELRADRRAMLIELFHRNDDTPVGADLFEADDFSDLTTEQRIRRRMPIQRRR</sequence>
<feature type="transmembrane region" description="Helical" evidence="8">
    <location>
        <begin position="441"/>
        <end position="460"/>
    </location>
</feature>
<dbReference type="PANTHER" id="PTHR30047">
    <property type="entry name" value="HIGH-AFFINITY CHOLINE TRANSPORT PROTEIN-RELATED"/>
    <property type="match status" value="1"/>
</dbReference>
<evidence type="ECO:0000313" key="9">
    <source>
        <dbReference type="EMBL" id="MBF5052944.1"/>
    </source>
</evidence>
<accession>A0ABS0AGB1</accession>
<feature type="transmembrane region" description="Helical" evidence="8">
    <location>
        <begin position="343"/>
        <end position="366"/>
    </location>
</feature>
<evidence type="ECO:0000313" key="10">
    <source>
        <dbReference type="Proteomes" id="UP000644441"/>
    </source>
</evidence>
<reference evidence="9 10" key="1">
    <citation type="submission" date="2012-09" db="EMBL/GenBank/DDBJ databases">
        <title>Genome Sequence of alkane-degrading Bacterium Alcanivorax venustensis ISO4.</title>
        <authorList>
            <person name="Lai Q."/>
            <person name="Shao Z."/>
        </authorList>
    </citation>
    <scope>NUCLEOTIDE SEQUENCE [LARGE SCALE GENOMIC DNA]</scope>
    <source>
        <strain evidence="9 10">ISO4</strain>
    </source>
</reference>
<feature type="transmembrane region" description="Helical" evidence="8">
    <location>
        <begin position="400"/>
        <end position="420"/>
    </location>
</feature>
<evidence type="ECO:0000256" key="4">
    <source>
        <dbReference type="ARBA" id="ARBA00022475"/>
    </source>
</evidence>
<feature type="transmembrane region" description="Helical" evidence="8">
    <location>
        <begin position="313"/>
        <end position="331"/>
    </location>
</feature>
<feature type="transmembrane region" description="Helical" evidence="8">
    <location>
        <begin position="258"/>
        <end position="278"/>
    </location>
</feature>
<organism evidence="9 10">
    <name type="scientific">Alloalcanivorax venustensis ISO4</name>
    <dbReference type="NCBI Taxonomy" id="1177184"/>
    <lineage>
        <taxon>Bacteria</taxon>
        <taxon>Pseudomonadati</taxon>
        <taxon>Pseudomonadota</taxon>
        <taxon>Gammaproteobacteria</taxon>
        <taxon>Oceanospirillales</taxon>
        <taxon>Alcanivoracaceae</taxon>
        <taxon>Alloalcanivorax</taxon>
    </lineage>
</organism>
<name>A0ABS0AGB1_9GAMM</name>
<keyword evidence="3" id="KW-0813">Transport</keyword>
<evidence type="ECO:0000256" key="1">
    <source>
        <dbReference type="ARBA" id="ARBA00004651"/>
    </source>
</evidence>
<evidence type="ECO:0000256" key="8">
    <source>
        <dbReference type="SAM" id="Phobius"/>
    </source>
</evidence>
<feature type="transmembrane region" description="Helical" evidence="8">
    <location>
        <begin position="135"/>
        <end position="156"/>
    </location>
</feature>
<comment type="subcellular location">
    <subcellularLocation>
        <location evidence="1">Cell membrane</location>
        <topology evidence="1">Multi-pass membrane protein</topology>
    </subcellularLocation>
</comment>
<dbReference type="Pfam" id="PF02028">
    <property type="entry name" value="BCCT"/>
    <property type="match status" value="1"/>
</dbReference>
<evidence type="ECO:0000256" key="6">
    <source>
        <dbReference type="ARBA" id="ARBA00022989"/>
    </source>
</evidence>
<feature type="transmembrane region" description="Helical" evidence="8">
    <location>
        <begin position="189"/>
        <end position="208"/>
    </location>
</feature>
<protein>
    <submittedName>
        <fullName evidence="9">Choline/carnitine/betaine transport</fullName>
    </submittedName>
</protein>
<gene>
    <name evidence="9" type="ORF">ISO4_01546</name>
</gene>
<evidence type="ECO:0000256" key="3">
    <source>
        <dbReference type="ARBA" id="ARBA00022448"/>
    </source>
</evidence>
<dbReference type="InterPro" id="IPR000060">
    <property type="entry name" value="BCCT_transptr"/>
</dbReference>
<keyword evidence="10" id="KW-1185">Reference proteome</keyword>
<comment type="caution">
    <text evidence="9">The sequence shown here is derived from an EMBL/GenBank/DDBJ whole genome shotgun (WGS) entry which is preliminary data.</text>
</comment>
<feature type="transmembrane region" description="Helical" evidence="8">
    <location>
        <begin position="7"/>
        <end position="25"/>
    </location>
</feature>
<dbReference type="RefSeq" id="WP_194855805.1">
    <property type="nucleotide sequence ID" value="NZ_ARXR01000010.1"/>
</dbReference>
<evidence type="ECO:0000256" key="5">
    <source>
        <dbReference type="ARBA" id="ARBA00022692"/>
    </source>
</evidence>
<proteinExistence type="inferred from homology"/>
<evidence type="ECO:0000256" key="2">
    <source>
        <dbReference type="ARBA" id="ARBA00005658"/>
    </source>
</evidence>
<feature type="transmembrane region" description="Helical" evidence="8">
    <location>
        <begin position="466"/>
        <end position="487"/>
    </location>
</feature>
<feature type="transmembrane region" description="Helical" evidence="8">
    <location>
        <begin position="83"/>
        <end position="105"/>
    </location>
</feature>
<keyword evidence="6 8" id="KW-1133">Transmembrane helix</keyword>
<dbReference type="PANTHER" id="PTHR30047:SF7">
    <property type="entry name" value="HIGH-AFFINITY CHOLINE TRANSPORT PROTEIN"/>
    <property type="match status" value="1"/>
</dbReference>
<keyword evidence="5 8" id="KW-0812">Transmembrane</keyword>
<dbReference type="EMBL" id="ARXR01000010">
    <property type="protein sequence ID" value="MBF5052944.1"/>
    <property type="molecule type" value="Genomic_DNA"/>
</dbReference>
<evidence type="ECO:0000256" key="7">
    <source>
        <dbReference type="ARBA" id="ARBA00023136"/>
    </source>
</evidence>
<keyword evidence="7 8" id="KW-0472">Membrane</keyword>
<feature type="transmembrane region" description="Helical" evidence="8">
    <location>
        <begin position="228"/>
        <end position="246"/>
    </location>
</feature>
<comment type="similarity">
    <text evidence="2">Belongs to the BCCT transporter (TC 2.A.15) family.</text>
</comment>
<dbReference type="NCBIfam" id="TIGR00842">
    <property type="entry name" value="bcct"/>
    <property type="match status" value="1"/>
</dbReference>
<keyword evidence="4" id="KW-1003">Cell membrane</keyword>
<feature type="transmembrane region" description="Helical" evidence="8">
    <location>
        <begin position="45"/>
        <end position="63"/>
    </location>
</feature>
<dbReference type="Proteomes" id="UP000644441">
    <property type="component" value="Unassembled WGS sequence"/>
</dbReference>